<evidence type="ECO:0000313" key="5">
    <source>
        <dbReference type="EMBL" id="KAH7568450.1"/>
    </source>
</evidence>
<evidence type="ECO:0000313" key="6">
    <source>
        <dbReference type="Proteomes" id="UP000827721"/>
    </source>
</evidence>
<dbReference type="InterPro" id="IPR016197">
    <property type="entry name" value="Chromo-like_dom_sf"/>
</dbReference>
<evidence type="ECO:0000259" key="4">
    <source>
        <dbReference type="Pfam" id="PF24626"/>
    </source>
</evidence>
<evidence type="ECO:0000259" key="2">
    <source>
        <dbReference type="Pfam" id="PF00385"/>
    </source>
</evidence>
<dbReference type="Proteomes" id="UP000827721">
    <property type="component" value="Unassembled WGS sequence"/>
</dbReference>
<feature type="domain" description="Tf2-1-like SH3-like" evidence="4">
    <location>
        <begin position="178"/>
        <end position="207"/>
    </location>
</feature>
<dbReference type="SUPFAM" id="SSF54160">
    <property type="entry name" value="Chromo domain-like"/>
    <property type="match status" value="1"/>
</dbReference>
<evidence type="ECO:0000259" key="3">
    <source>
        <dbReference type="Pfam" id="PF03732"/>
    </source>
</evidence>
<proteinExistence type="predicted"/>
<feature type="compositionally biased region" description="Polar residues" evidence="1">
    <location>
        <begin position="51"/>
        <end position="65"/>
    </location>
</feature>
<gene>
    <name evidence="5" type="ORF">JRO89_XS06G0001100</name>
</gene>
<dbReference type="EMBL" id="JAFEMO010000006">
    <property type="protein sequence ID" value="KAH7568450.1"/>
    <property type="molecule type" value="Genomic_DNA"/>
</dbReference>
<reference evidence="5 6" key="1">
    <citation type="submission" date="2021-02" db="EMBL/GenBank/DDBJ databases">
        <title>Plant Genome Project.</title>
        <authorList>
            <person name="Zhang R.-G."/>
        </authorList>
    </citation>
    <scope>NUCLEOTIDE SEQUENCE [LARGE SCALE GENOMIC DNA]</scope>
    <source>
        <tissue evidence="5">Leaves</tissue>
    </source>
</reference>
<comment type="caution">
    <text evidence="5">The sequence shown here is derived from an EMBL/GenBank/DDBJ whole genome shotgun (WGS) entry which is preliminary data.</text>
</comment>
<dbReference type="Pfam" id="PF24626">
    <property type="entry name" value="SH3_Tf2-1"/>
    <property type="match status" value="1"/>
</dbReference>
<feature type="region of interest" description="Disordered" evidence="1">
    <location>
        <begin position="51"/>
        <end position="73"/>
    </location>
</feature>
<evidence type="ECO:0008006" key="7">
    <source>
        <dbReference type="Google" id="ProtNLM"/>
    </source>
</evidence>
<dbReference type="Gene3D" id="2.40.50.40">
    <property type="match status" value="1"/>
</dbReference>
<sequence length="308" mass="35285">MATNKERIKNLEAALGGFQNHLSKFEESVTAKLQQLEITLSKTTEALLSKQQPFSSHRTSFTVRSHNTKEESRDLITQKRNLGKDEGKKVTWEIFVKELWARFGPTDCEDFDEALSKIKQTGSLCDYQKEFERLGNRVHGWTQKALVGIFMGGLKVDIADGIRMFTPKSLKKAISLAEKIGKVAYELKLPDGSRVHPIFHVSLLKKYIGDNNISSTELPTIADYGEIVVKPEAIFNTRWVKKGKSIIEESLVQWKKLPIEDATWENTQELWNMFPNLNLKEKVPLLEESNDKPRRTTMVSIRNPKYMD</sequence>
<organism evidence="5 6">
    <name type="scientific">Xanthoceras sorbifolium</name>
    <dbReference type="NCBI Taxonomy" id="99658"/>
    <lineage>
        <taxon>Eukaryota</taxon>
        <taxon>Viridiplantae</taxon>
        <taxon>Streptophyta</taxon>
        <taxon>Embryophyta</taxon>
        <taxon>Tracheophyta</taxon>
        <taxon>Spermatophyta</taxon>
        <taxon>Magnoliopsida</taxon>
        <taxon>eudicotyledons</taxon>
        <taxon>Gunneridae</taxon>
        <taxon>Pentapetalae</taxon>
        <taxon>rosids</taxon>
        <taxon>malvids</taxon>
        <taxon>Sapindales</taxon>
        <taxon>Sapindaceae</taxon>
        <taxon>Xanthoceroideae</taxon>
        <taxon>Xanthoceras</taxon>
    </lineage>
</organism>
<dbReference type="InterPro" id="IPR005162">
    <property type="entry name" value="Retrotrans_gag_dom"/>
</dbReference>
<dbReference type="InterPro" id="IPR023780">
    <property type="entry name" value="Chromo_domain"/>
</dbReference>
<dbReference type="Pfam" id="PF03732">
    <property type="entry name" value="Retrotrans_gag"/>
    <property type="match status" value="1"/>
</dbReference>
<dbReference type="InterPro" id="IPR056924">
    <property type="entry name" value="SH3_Tf2-1"/>
</dbReference>
<keyword evidence="6" id="KW-1185">Reference proteome</keyword>
<dbReference type="PANTHER" id="PTHR46148">
    <property type="entry name" value="CHROMO DOMAIN-CONTAINING PROTEIN"/>
    <property type="match status" value="1"/>
</dbReference>
<dbReference type="Pfam" id="PF00385">
    <property type="entry name" value="Chromo"/>
    <property type="match status" value="1"/>
</dbReference>
<dbReference type="PANTHER" id="PTHR46148:SF52">
    <property type="entry name" value="OS04G0603800 PROTEIN"/>
    <property type="match status" value="1"/>
</dbReference>
<accession>A0ABQ8HVQ6</accession>
<evidence type="ECO:0000256" key="1">
    <source>
        <dbReference type="SAM" id="MobiDB-lite"/>
    </source>
</evidence>
<name>A0ABQ8HVQ6_9ROSI</name>
<feature type="domain" description="Chromo" evidence="2">
    <location>
        <begin position="230"/>
        <end position="276"/>
    </location>
</feature>
<protein>
    <recommendedName>
        <fullName evidence="7">Retrotransposon gag domain-containing protein</fullName>
    </recommendedName>
</protein>
<feature type="domain" description="Retrotransposon gag" evidence="3">
    <location>
        <begin position="86"/>
        <end position="155"/>
    </location>
</feature>